<keyword evidence="6" id="KW-0418">Kinase</keyword>
<evidence type="ECO:0000256" key="6">
    <source>
        <dbReference type="ARBA" id="ARBA00022777"/>
    </source>
</evidence>
<dbReference type="KEGG" id="cnt:JT31_10660"/>
<evidence type="ECO:0000256" key="1">
    <source>
        <dbReference type="ARBA" id="ARBA00022448"/>
    </source>
</evidence>
<dbReference type="InterPro" id="IPR003501">
    <property type="entry name" value="PTS_EIIB_2/3"/>
</dbReference>
<dbReference type="Gene3D" id="3.40.50.2300">
    <property type="match status" value="1"/>
</dbReference>
<dbReference type="Pfam" id="PF02302">
    <property type="entry name" value="PTS_IIB"/>
    <property type="match status" value="1"/>
</dbReference>
<dbReference type="Proteomes" id="UP000029481">
    <property type="component" value="Chromosome"/>
</dbReference>
<gene>
    <name evidence="9" type="ORF">JT31_10660</name>
</gene>
<dbReference type="InterPro" id="IPR051819">
    <property type="entry name" value="PTS_sugar-specific_EIIB"/>
</dbReference>
<dbReference type="PANTHER" id="PTHR34581">
    <property type="entry name" value="PTS SYSTEM N,N'-DIACETYLCHITOBIOSE-SPECIFIC EIIB COMPONENT"/>
    <property type="match status" value="1"/>
</dbReference>
<feature type="domain" description="PTS EIIB type-3" evidence="8">
    <location>
        <begin position="1"/>
        <end position="106"/>
    </location>
</feature>
<evidence type="ECO:0000256" key="5">
    <source>
        <dbReference type="ARBA" id="ARBA00022683"/>
    </source>
</evidence>
<feature type="modified residue" description="Phosphocysteine; by EIIA" evidence="7">
    <location>
        <position position="8"/>
    </location>
</feature>
<keyword evidence="4" id="KW-0808">Transferase</keyword>
<sequence length="108" mass="11524">MKKIFLCCAAGMSTSMLVERMKQSAHSRDVAVEITAVPVSDFDQIIDEADVVLLGPQVKFQLQNLSAAAAPHGVPVAAIDMMHYGSMQGDKVLDHALSLLKNADQGSV</sequence>
<protein>
    <submittedName>
        <fullName evidence="9">PTS cellobiose transporter subunit IIB</fullName>
    </submittedName>
</protein>
<accession>A0A089Q3K7</accession>
<evidence type="ECO:0000256" key="3">
    <source>
        <dbReference type="ARBA" id="ARBA00022597"/>
    </source>
</evidence>
<dbReference type="PANTHER" id="PTHR34581:SF2">
    <property type="entry name" value="PTS SYSTEM N,N'-DIACETYLCHITOBIOSE-SPECIFIC EIIB COMPONENT"/>
    <property type="match status" value="1"/>
</dbReference>
<keyword evidence="5" id="KW-0598">Phosphotransferase system</keyword>
<evidence type="ECO:0000256" key="2">
    <source>
        <dbReference type="ARBA" id="ARBA00022553"/>
    </source>
</evidence>
<dbReference type="GO" id="GO:0009401">
    <property type="term" value="P:phosphoenolpyruvate-dependent sugar phosphotransferase system"/>
    <property type="evidence" value="ECO:0007669"/>
    <property type="project" value="UniProtKB-KW"/>
</dbReference>
<keyword evidence="1" id="KW-0813">Transport</keyword>
<keyword evidence="3" id="KW-0762">Sugar transport</keyword>
<dbReference type="EMBL" id="CP009451">
    <property type="protein sequence ID" value="AIR05059.1"/>
    <property type="molecule type" value="Genomic_DNA"/>
</dbReference>
<keyword evidence="10" id="KW-1185">Reference proteome</keyword>
<proteinExistence type="predicted"/>
<name>A0A089Q3K7_9ENTR</name>
<evidence type="ECO:0000256" key="4">
    <source>
        <dbReference type="ARBA" id="ARBA00022679"/>
    </source>
</evidence>
<dbReference type="PROSITE" id="PS51100">
    <property type="entry name" value="PTS_EIIB_TYPE_3"/>
    <property type="match status" value="1"/>
</dbReference>
<dbReference type="SUPFAM" id="SSF52794">
    <property type="entry name" value="PTS system IIB component-like"/>
    <property type="match status" value="1"/>
</dbReference>
<evidence type="ECO:0000313" key="9">
    <source>
        <dbReference type="EMBL" id="AIR05059.1"/>
    </source>
</evidence>
<dbReference type="RefSeq" id="WP_038476495.1">
    <property type="nucleotide sequence ID" value="NZ_CP009451.1"/>
</dbReference>
<reference evidence="9 10" key="1">
    <citation type="submission" date="2014-09" db="EMBL/GenBank/DDBJ databases">
        <title>Cedecea neteri SSMD04 Genome Sequencing.</title>
        <authorList>
            <person name="Tan J.-Y."/>
        </authorList>
    </citation>
    <scope>NUCLEOTIDE SEQUENCE [LARGE SCALE GENOMIC DNA]</scope>
    <source>
        <strain evidence="9 10">SSMD04</strain>
    </source>
</reference>
<evidence type="ECO:0000259" key="8">
    <source>
        <dbReference type="PROSITE" id="PS51100"/>
    </source>
</evidence>
<dbReference type="InterPro" id="IPR036095">
    <property type="entry name" value="PTS_EIIB-like_sf"/>
</dbReference>
<evidence type="ECO:0000256" key="7">
    <source>
        <dbReference type="PROSITE-ProRule" id="PRU00423"/>
    </source>
</evidence>
<dbReference type="GO" id="GO:0016301">
    <property type="term" value="F:kinase activity"/>
    <property type="evidence" value="ECO:0007669"/>
    <property type="project" value="UniProtKB-KW"/>
</dbReference>
<dbReference type="CDD" id="cd05564">
    <property type="entry name" value="PTS_IIB_chitobiose_lichenan"/>
    <property type="match status" value="1"/>
</dbReference>
<dbReference type="OrthoDB" id="9808134at2"/>
<dbReference type="GO" id="GO:0008982">
    <property type="term" value="F:protein-N(PI)-phosphohistidine-sugar phosphotransferase activity"/>
    <property type="evidence" value="ECO:0007669"/>
    <property type="project" value="InterPro"/>
</dbReference>
<evidence type="ECO:0000313" key="10">
    <source>
        <dbReference type="Proteomes" id="UP000029481"/>
    </source>
</evidence>
<dbReference type="InterPro" id="IPR013012">
    <property type="entry name" value="PTS_EIIB_3"/>
</dbReference>
<dbReference type="AlphaFoldDB" id="A0A089Q3K7"/>
<keyword evidence="2" id="KW-0597">Phosphoprotein</keyword>
<organism evidence="9 10">
    <name type="scientific">Cedecea neteri</name>
    <dbReference type="NCBI Taxonomy" id="158822"/>
    <lineage>
        <taxon>Bacteria</taxon>
        <taxon>Pseudomonadati</taxon>
        <taxon>Pseudomonadota</taxon>
        <taxon>Gammaproteobacteria</taxon>
        <taxon>Enterobacterales</taxon>
        <taxon>Enterobacteriaceae</taxon>
        <taxon>Cedecea</taxon>
    </lineage>
</organism>